<evidence type="ECO:0000313" key="8">
    <source>
        <dbReference type="EMBL" id="PWN95722.1"/>
    </source>
</evidence>
<dbReference type="EMBL" id="KZ819303">
    <property type="protein sequence ID" value="PWN95722.1"/>
    <property type="molecule type" value="Genomic_DNA"/>
</dbReference>
<proteinExistence type="predicted"/>
<feature type="transmembrane region" description="Helical" evidence="6">
    <location>
        <begin position="95"/>
        <end position="113"/>
    </location>
</feature>
<sequence>MSQSPLVDPPQRGTLSLAYRRSVLALQSAVGWDSQEGETAEREGDAGPSRSATAGQGQYGSVLDLPPERRVPRPKAVKSQVRVEAKVWFANERTWISWLRVSVLLGSFSLALFNSSSFFEHHRTPDMPGGTPGPEIPRGPNPDTVRTFGLVYALISVSTLAWGLFSYQRRVTMIKNKWAGSFDDLIGPPVICVALFIAVLLNFIVRVQQFNAL</sequence>
<dbReference type="Proteomes" id="UP000245946">
    <property type="component" value="Unassembled WGS sequence"/>
</dbReference>
<feature type="transmembrane region" description="Helical" evidence="6">
    <location>
        <begin position="185"/>
        <end position="205"/>
    </location>
</feature>
<dbReference type="GO" id="GO:0000329">
    <property type="term" value="C:fungal-type vacuole membrane"/>
    <property type="evidence" value="ECO:0007669"/>
    <property type="project" value="TreeGrafter"/>
</dbReference>
<feature type="region of interest" description="Disordered" evidence="5">
    <location>
        <begin position="31"/>
        <end position="75"/>
    </location>
</feature>
<dbReference type="OrthoDB" id="2243669at2759"/>
<evidence type="ECO:0000313" key="9">
    <source>
        <dbReference type="Proteomes" id="UP000245946"/>
    </source>
</evidence>
<reference evidence="8 9" key="1">
    <citation type="journal article" date="2018" name="Mol. Biol. Evol.">
        <title>Broad Genomic Sampling Reveals a Smut Pathogenic Ancestry of the Fungal Clade Ustilaginomycotina.</title>
        <authorList>
            <person name="Kijpornyongpan T."/>
            <person name="Mondo S.J."/>
            <person name="Barry K."/>
            <person name="Sandor L."/>
            <person name="Lee J."/>
            <person name="Lipzen A."/>
            <person name="Pangilinan J."/>
            <person name="LaButti K."/>
            <person name="Hainaut M."/>
            <person name="Henrissat B."/>
            <person name="Grigoriev I.V."/>
            <person name="Spatafora J.W."/>
            <person name="Aime M.C."/>
        </authorList>
    </citation>
    <scope>NUCLEOTIDE SEQUENCE [LARGE SCALE GENOMIC DNA]</scope>
    <source>
        <strain evidence="8 9">MCA 4186</strain>
    </source>
</reference>
<dbReference type="GeneID" id="37270832"/>
<evidence type="ECO:0000256" key="6">
    <source>
        <dbReference type="SAM" id="Phobius"/>
    </source>
</evidence>
<keyword evidence="4 6" id="KW-0472">Membrane</keyword>
<evidence type="ECO:0000256" key="1">
    <source>
        <dbReference type="ARBA" id="ARBA00004127"/>
    </source>
</evidence>
<keyword evidence="2 6" id="KW-0812">Transmembrane</keyword>
<organism evidence="8 9">
    <name type="scientific">Tilletiopsis washingtonensis</name>
    <dbReference type="NCBI Taxonomy" id="58919"/>
    <lineage>
        <taxon>Eukaryota</taxon>
        <taxon>Fungi</taxon>
        <taxon>Dikarya</taxon>
        <taxon>Basidiomycota</taxon>
        <taxon>Ustilaginomycotina</taxon>
        <taxon>Exobasidiomycetes</taxon>
        <taxon>Entylomatales</taxon>
        <taxon>Entylomatales incertae sedis</taxon>
        <taxon>Tilletiopsis</taxon>
    </lineage>
</organism>
<keyword evidence="9" id="KW-1185">Reference proteome</keyword>
<dbReference type="STRING" id="58919.A0A316Z474"/>
<dbReference type="PANTHER" id="PTHR46140:SF2">
    <property type="entry name" value="VACUOLAR TRANSPORTER CHAPERONE 3 COMPLEX SUBUNIT 3-RELATED"/>
    <property type="match status" value="1"/>
</dbReference>
<feature type="domain" description="DUF202" evidence="7">
    <location>
        <begin position="86"/>
        <end position="172"/>
    </location>
</feature>
<feature type="transmembrane region" description="Helical" evidence="6">
    <location>
        <begin position="147"/>
        <end position="165"/>
    </location>
</feature>
<evidence type="ECO:0000259" key="7">
    <source>
        <dbReference type="Pfam" id="PF02656"/>
    </source>
</evidence>
<dbReference type="InterPro" id="IPR051572">
    <property type="entry name" value="VTC_Complex_Subunit"/>
</dbReference>
<keyword evidence="3 6" id="KW-1133">Transmembrane helix</keyword>
<dbReference type="RefSeq" id="XP_025596001.1">
    <property type="nucleotide sequence ID" value="XM_025743288.1"/>
</dbReference>
<protein>
    <recommendedName>
        <fullName evidence="7">DUF202 domain-containing protein</fullName>
    </recommendedName>
</protein>
<dbReference type="GO" id="GO:0012505">
    <property type="term" value="C:endomembrane system"/>
    <property type="evidence" value="ECO:0007669"/>
    <property type="project" value="UniProtKB-SubCell"/>
</dbReference>
<dbReference type="AlphaFoldDB" id="A0A316Z474"/>
<comment type="subcellular location">
    <subcellularLocation>
        <location evidence="1">Endomembrane system</location>
        <topology evidence="1">Multi-pass membrane protein</topology>
    </subcellularLocation>
</comment>
<evidence type="ECO:0000256" key="2">
    <source>
        <dbReference type="ARBA" id="ARBA00022692"/>
    </source>
</evidence>
<evidence type="ECO:0000256" key="5">
    <source>
        <dbReference type="SAM" id="MobiDB-lite"/>
    </source>
</evidence>
<dbReference type="InterPro" id="IPR003807">
    <property type="entry name" value="DUF202"/>
</dbReference>
<accession>A0A316Z474</accession>
<dbReference type="Pfam" id="PF02656">
    <property type="entry name" value="DUF202"/>
    <property type="match status" value="1"/>
</dbReference>
<evidence type="ECO:0000256" key="4">
    <source>
        <dbReference type="ARBA" id="ARBA00023136"/>
    </source>
</evidence>
<dbReference type="PANTHER" id="PTHR46140">
    <property type="entry name" value="VACUOLAR TRANSPORTER CHAPERONE 1-RELATED"/>
    <property type="match status" value="1"/>
</dbReference>
<evidence type="ECO:0000256" key="3">
    <source>
        <dbReference type="ARBA" id="ARBA00022989"/>
    </source>
</evidence>
<dbReference type="GO" id="GO:0033254">
    <property type="term" value="C:vacuolar transporter chaperone complex"/>
    <property type="evidence" value="ECO:0007669"/>
    <property type="project" value="TreeGrafter"/>
</dbReference>
<gene>
    <name evidence="8" type="ORF">FA09DRAFT_332037</name>
</gene>
<name>A0A316Z474_9BASI</name>